<dbReference type="SUPFAM" id="SSF53041">
    <property type="entry name" value="Resolvase-like"/>
    <property type="match status" value="1"/>
</dbReference>
<dbReference type="Pfam" id="PF00239">
    <property type="entry name" value="Resolvase"/>
    <property type="match status" value="1"/>
</dbReference>
<accession>A0A2N7VJA3</accession>
<keyword evidence="4" id="KW-1185">Reference proteome</keyword>
<dbReference type="GO" id="GO:0003677">
    <property type="term" value="F:DNA binding"/>
    <property type="evidence" value="ECO:0007669"/>
    <property type="project" value="InterPro"/>
</dbReference>
<organism evidence="3 4">
    <name type="scientific">Trinickia dabaoshanensis</name>
    <dbReference type="NCBI Taxonomy" id="564714"/>
    <lineage>
        <taxon>Bacteria</taxon>
        <taxon>Pseudomonadati</taxon>
        <taxon>Pseudomonadota</taxon>
        <taxon>Betaproteobacteria</taxon>
        <taxon>Burkholderiales</taxon>
        <taxon>Burkholderiaceae</taxon>
        <taxon>Trinickia</taxon>
    </lineage>
</organism>
<dbReference type="Pfam" id="PF02796">
    <property type="entry name" value="HTH_7"/>
    <property type="match status" value="1"/>
</dbReference>
<evidence type="ECO:0000259" key="2">
    <source>
        <dbReference type="SMART" id="SM00857"/>
    </source>
</evidence>
<dbReference type="GO" id="GO:0000150">
    <property type="term" value="F:DNA strand exchange activity"/>
    <property type="evidence" value="ECO:0007669"/>
    <property type="project" value="InterPro"/>
</dbReference>
<gene>
    <name evidence="3" type="ORF">C0Z18_20980</name>
</gene>
<name>A0A2N7VJA3_9BURK</name>
<evidence type="ECO:0000313" key="4">
    <source>
        <dbReference type="Proteomes" id="UP000235616"/>
    </source>
</evidence>
<dbReference type="InterPro" id="IPR036162">
    <property type="entry name" value="Resolvase-like_N_sf"/>
</dbReference>
<feature type="domain" description="Resolvase/invertase-type recombinase catalytic" evidence="2">
    <location>
        <begin position="1"/>
        <end position="142"/>
    </location>
</feature>
<dbReference type="AlphaFoldDB" id="A0A2N7VJA3"/>
<reference evidence="3 4" key="1">
    <citation type="submission" date="2018-01" db="EMBL/GenBank/DDBJ databases">
        <title>Whole genome analyses suggest that Burkholderia sensu lato contains two further novel genera in the rhizoxinica-symbiotica group Mycetohabitans gen. nov., and Trinickia gen. nov.: implications for the evolution of diazotrophy and nodulation in the Burkholderiaceae.</title>
        <authorList>
            <person name="Estrada-de los Santos P."/>
            <person name="Palmer M."/>
            <person name="Chavez-Ramirez B."/>
            <person name="Beukes C."/>
            <person name="Steenkamp E.T."/>
            <person name="Hirsch A.M."/>
            <person name="Manyaka P."/>
            <person name="Maluk M."/>
            <person name="Lafos M."/>
            <person name="Crook M."/>
            <person name="Gross E."/>
            <person name="Simon M.F."/>
            <person name="Bueno dos Reis Junior F."/>
            <person name="Poole P.S."/>
            <person name="Venter S.N."/>
            <person name="James E.K."/>
        </authorList>
    </citation>
    <scope>NUCLEOTIDE SEQUENCE [LARGE SCALE GENOMIC DNA]</scope>
    <source>
        <strain evidence="3 4">GIMN1.004</strain>
    </source>
</reference>
<dbReference type="InterPro" id="IPR006119">
    <property type="entry name" value="Resolv_N"/>
</dbReference>
<proteinExistence type="inferred from homology"/>
<comment type="caution">
    <text evidence="3">The sequence shown here is derived from an EMBL/GenBank/DDBJ whole genome shotgun (WGS) entry which is preliminary data.</text>
</comment>
<dbReference type="SUPFAM" id="SSF46689">
    <property type="entry name" value="Homeodomain-like"/>
    <property type="match status" value="1"/>
</dbReference>
<evidence type="ECO:0000256" key="1">
    <source>
        <dbReference type="ARBA" id="ARBA00009913"/>
    </source>
</evidence>
<dbReference type="InterPro" id="IPR009057">
    <property type="entry name" value="Homeodomain-like_sf"/>
</dbReference>
<dbReference type="Gene3D" id="3.40.50.1390">
    <property type="entry name" value="Resolvase, N-terminal catalytic domain"/>
    <property type="match status" value="1"/>
</dbReference>
<dbReference type="RefSeq" id="WP_102647355.1">
    <property type="nucleotide sequence ID" value="NZ_PNYA01000020.1"/>
</dbReference>
<dbReference type="SMART" id="SM00857">
    <property type="entry name" value="Resolvase"/>
    <property type="match status" value="1"/>
</dbReference>
<evidence type="ECO:0000313" key="3">
    <source>
        <dbReference type="EMBL" id="PMS17236.1"/>
    </source>
</evidence>
<dbReference type="CDD" id="cd00569">
    <property type="entry name" value="HTH_Hin_like"/>
    <property type="match status" value="1"/>
</dbReference>
<dbReference type="Proteomes" id="UP000235616">
    <property type="component" value="Unassembled WGS sequence"/>
</dbReference>
<protein>
    <submittedName>
        <fullName evidence="3">Resolvase</fullName>
    </submittedName>
</protein>
<sequence length="191" mass="21196">MYFYFNLPESQGLPEPDLARLDAAGYTIDLRRVVVERTPHSRPAMERGALANVLRRMQARDTLVVTKLAFLGSSARDVLSTLARCRDAGLKVHCEETGPANLASTTAPIAVKTLEAVVELERLSASARTREFLNQAKDEGRPLGRPPSLTRQQRSRILDRLARGIAVSEVARQFQTSRQTVMRIRDKAGAE</sequence>
<dbReference type="Gene3D" id="1.10.10.60">
    <property type="entry name" value="Homeodomain-like"/>
    <property type="match status" value="1"/>
</dbReference>
<dbReference type="OrthoDB" id="8585334at2"/>
<comment type="similarity">
    <text evidence="1">Belongs to the site-specific recombinase resolvase family.</text>
</comment>
<dbReference type="InterPro" id="IPR006120">
    <property type="entry name" value="Resolvase_HTH_dom"/>
</dbReference>
<dbReference type="EMBL" id="PNYA01000020">
    <property type="protein sequence ID" value="PMS17236.1"/>
    <property type="molecule type" value="Genomic_DNA"/>
</dbReference>